<protein>
    <submittedName>
        <fullName evidence="2">MFS transporter</fullName>
    </submittedName>
</protein>
<evidence type="ECO:0000256" key="1">
    <source>
        <dbReference type="SAM" id="Phobius"/>
    </source>
</evidence>
<dbReference type="InterPro" id="IPR052524">
    <property type="entry name" value="MFS_Cyanate_Porter"/>
</dbReference>
<feature type="transmembrane region" description="Helical" evidence="1">
    <location>
        <begin position="165"/>
        <end position="186"/>
    </location>
</feature>
<feature type="transmembrane region" description="Helical" evidence="1">
    <location>
        <begin position="96"/>
        <end position="115"/>
    </location>
</feature>
<feature type="transmembrane region" description="Helical" evidence="1">
    <location>
        <begin position="127"/>
        <end position="153"/>
    </location>
</feature>
<dbReference type="SUPFAM" id="SSF103473">
    <property type="entry name" value="MFS general substrate transporter"/>
    <property type="match status" value="1"/>
</dbReference>
<feature type="transmembrane region" description="Helical" evidence="1">
    <location>
        <begin position="207"/>
        <end position="225"/>
    </location>
</feature>
<keyword evidence="1" id="KW-1133">Transmembrane helix</keyword>
<organism evidence="2 3">
    <name type="scientific">Vulcanimicrobium alpinum</name>
    <dbReference type="NCBI Taxonomy" id="3016050"/>
    <lineage>
        <taxon>Bacteria</taxon>
        <taxon>Bacillati</taxon>
        <taxon>Vulcanimicrobiota</taxon>
        <taxon>Vulcanimicrobiia</taxon>
        <taxon>Vulcanimicrobiales</taxon>
        <taxon>Vulcanimicrobiaceae</taxon>
        <taxon>Vulcanimicrobium</taxon>
    </lineage>
</organism>
<feature type="transmembrane region" description="Helical" evidence="1">
    <location>
        <begin position="271"/>
        <end position="293"/>
    </location>
</feature>
<evidence type="ECO:0000313" key="3">
    <source>
        <dbReference type="Proteomes" id="UP001317532"/>
    </source>
</evidence>
<dbReference type="EMBL" id="AP025523">
    <property type="protein sequence ID" value="BDE07765.1"/>
    <property type="molecule type" value="Genomic_DNA"/>
</dbReference>
<dbReference type="AlphaFoldDB" id="A0AAN1XZG8"/>
<dbReference type="InterPro" id="IPR036259">
    <property type="entry name" value="MFS_trans_sf"/>
</dbReference>
<feature type="transmembrane region" description="Helical" evidence="1">
    <location>
        <begin position="355"/>
        <end position="378"/>
    </location>
</feature>
<dbReference type="KEGG" id="vab:WPS_30410"/>
<keyword evidence="3" id="KW-1185">Reference proteome</keyword>
<feature type="transmembrane region" description="Helical" evidence="1">
    <location>
        <begin position="331"/>
        <end position="349"/>
    </location>
</feature>
<dbReference type="Gene3D" id="1.20.1250.20">
    <property type="entry name" value="MFS general substrate transporter like domains"/>
    <property type="match status" value="1"/>
</dbReference>
<dbReference type="PANTHER" id="PTHR23523:SF2">
    <property type="entry name" value="2-NITROIMIDAZOLE TRANSPORTER"/>
    <property type="match status" value="1"/>
</dbReference>
<evidence type="ECO:0000313" key="2">
    <source>
        <dbReference type="EMBL" id="BDE07765.1"/>
    </source>
</evidence>
<accession>A0AAN1XZG8</accession>
<keyword evidence="1" id="KW-0812">Transmembrane</keyword>
<gene>
    <name evidence="2" type="ORF">WPS_30410</name>
</gene>
<keyword evidence="1" id="KW-0472">Membrane</keyword>
<feature type="transmembrane region" description="Helical" evidence="1">
    <location>
        <begin position="237"/>
        <end position="259"/>
    </location>
</feature>
<dbReference type="Pfam" id="PF07690">
    <property type="entry name" value="MFS_1"/>
    <property type="match status" value="1"/>
</dbReference>
<dbReference type="InterPro" id="IPR011701">
    <property type="entry name" value="MFS"/>
</dbReference>
<dbReference type="PANTHER" id="PTHR23523">
    <property type="match status" value="1"/>
</dbReference>
<reference evidence="2 3" key="1">
    <citation type="journal article" date="2022" name="ISME Commun">
        <title>Vulcanimicrobium alpinus gen. nov. sp. nov., the first cultivated representative of the candidate phylum 'Eremiobacterota', is a metabolically versatile aerobic anoxygenic phototroph.</title>
        <authorList>
            <person name="Yabe S."/>
            <person name="Muto K."/>
            <person name="Abe K."/>
            <person name="Yokota A."/>
            <person name="Staudigel H."/>
            <person name="Tebo B.M."/>
        </authorList>
    </citation>
    <scope>NUCLEOTIDE SEQUENCE [LARGE SCALE GENOMIC DNA]</scope>
    <source>
        <strain evidence="2 3">WC8-2</strain>
    </source>
</reference>
<feature type="transmembrane region" description="Helical" evidence="1">
    <location>
        <begin position="299"/>
        <end position="319"/>
    </location>
</feature>
<feature type="transmembrane region" description="Helical" evidence="1">
    <location>
        <begin position="49"/>
        <end position="66"/>
    </location>
</feature>
<proteinExistence type="predicted"/>
<feature type="transmembrane region" description="Helical" evidence="1">
    <location>
        <begin position="9"/>
        <end position="29"/>
    </location>
</feature>
<dbReference type="GO" id="GO:0022857">
    <property type="term" value="F:transmembrane transporter activity"/>
    <property type="evidence" value="ECO:0007669"/>
    <property type="project" value="InterPro"/>
</dbReference>
<name>A0AAN1XZG8_UNVUL</name>
<dbReference type="Proteomes" id="UP001317532">
    <property type="component" value="Chromosome"/>
</dbReference>
<dbReference type="RefSeq" id="WP_317995335.1">
    <property type="nucleotide sequence ID" value="NZ_AP025523.1"/>
</dbReference>
<feature type="transmembrane region" description="Helical" evidence="1">
    <location>
        <begin position="73"/>
        <end position="90"/>
    </location>
</feature>
<sequence length="382" mass="38843">MSGRALRGILLWWAGADLRITLLAIPPVIPLLHRDLGLDESGIAALSNLPVLVLAASSIFGSLFAARLGARRALVAGLWLIALGGALRGAGPSVPLLFVMSAVMGGGIAIAQPALPALSRAWFPSRVPLATGIWANGLLCGEALSASLTIPLMLPLVGGSWELSLAAWSVPVALTAIACATVRDGGNVAAPGERWFPDFRDPRIRQLGVYQSAASLAYFGANTFLPDYFHATHRPALIGPCLAALNIGQIPASLVVGLIPLRVLGTRAVSLLVAALLLAALAALLLGGAAAAIAASAVVGFFGAYVLTMSFALPAVLGAPGEVARISAGTFTLGYSIAFVTTVLAGAAWDLTHVAASAFAPILAAAAIAAILGTRLGARLQR</sequence>